<dbReference type="GO" id="GO:0031640">
    <property type="term" value="P:killing of cells of another organism"/>
    <property type="evidence" value="ECO:0007669"/>
    <property type="project" value="UniProtKB-KW"/>
</dbReference>
<dbReference type="SUPFAM" id="SSF56954">
    <property type="entry name" value="Outer membrane efflux proteins (OEP)"/>
    <property type="match status" value="1"/>
</dbReference>
<name>A0A2A7S512_BURGA</name>
<evidence type="ECO:0000256" key="1">
    <source>
        <dbReference type="ARBA" id="ARBA00007613"/>
    </source>
</evidence>
<dbReference type="InterPro" id="IPR028351">
    <property type="entry name" value="CyaE"/>
</dbReference>
<dbReference type="PANTHER" id="PTHR30203">
    <property type="entry name" value="OUTER MEMBRANE CATION EFFLUX PROTEIN"/>
    <property type="match status" value="1"/>
</dbReference>
<evidence type="ECO:0000313" key="4">
    <source>
        <dbReference type="EMBL" id="PEH38340.1"/>
    </source>
</evidence>
<comment type="subcellular location">
    <subcellularLocation>
        <location evidence="2">Cell outer membrane</location>
        <topology evidence="2">Peripheral membrane protein</topology>
    </subcellularLocation>
</comment>
<dbReference type="RefSeq" id="WP_098153986.1">
    <property type="nucleotide sequence ID" value="NZ_CP065595.1"/>
</dbReference>
<proteinExistence type="inferred from homology"/>
<feature type="chain" id="PRO_5011998394" description="Protein CyaE" evidence="3">
    <location>
        <begin position="23"/>
        <end position="479"/>
    </location>
</feature>
<dbReference type="InterPro" id="IPR010131">
    <property type="entry name" value="MdtP/NodT-like"/>
</dbReference>
<dbReference type="Pfam" id="PF02321">
    <property type="entry name" value="OEP"/>
    <property type="match status" value="2"/>
</dbReference>
<accession>A0A2A7S512</accession>
<dbReference type="GO" id="GO:0015562">
    <property type="term" value="F:efflux transmembrane transporter activity"/>
    <property type="evidence" value="ECO:0007669"/>
    <property type="project" value="InterPro"/>
</dbReference>
<protein>
    <recommendedName>
        <fullName evidence="2">Protein CyaE</fullName>
    </recommendedName>
</protein>
<comment type="caution">
    <text evidence="4">The sequence shown here is derived from an EMBL/GenBank/DDBJ whole genome shotgun (WGS) entry which is preliminary data.</text>
</comment>
<comment type="similarity">
    <text evidence="1 2">Belongs to the outer membrane factor (OMF) (TC 1.B.17) family.</text>
</comment>
<keyword evidence="2" id="KW-0813">Transport</keyword>
<evidence type="ECO:0000256" key="3">
    <source>
        <dbReference type="SAM" id="SignalP"/>
    </source>
</evidence>
<keyword evidence="2" id="KW-0472">Membrane</keyword>
<organism evidence="4 5">
    <name type="scientific">Burkholderia gladioli</name>
    <name type="common">Pseudomonas marginata</name>
    <name type="synonym">Phytomonas marginata</name>
    <dbReference type="NCBI Taxonomy" id="28095"/>
    <lineage>
        <taxon>Bacteria</taxon>
        <taxon>Pseudomonadati</taxon>
        <taxon>Pseudomonadota</taxon>
        <taxon>Betaproteobacteria</taxon>
        <taxon>Burkholderiales</taxon>
        <taxon>Burkholderiaceae</taxon>
        <taxon>Burkholderia</taxon>
    </lineage>
</organism>
<dbReference type="Gene3D" id="1.20.1600.10">
    <property type="entry name" value="Outer membrane efflux proteins (OEP)"/>
    <property type="match status" value="1"/>
</dbReference>
<dbReference type="AlphaFoldDB" id="A0A2A7S512"/>
<dbReference type="Proteomes" id="UP000220629">
    <property type="component" value="Unassembled WGS sequence"/>
</dbReference>
<comment type="function">
    <text evidence="2">CyaE is necessary for transport of calmodulin-sensitive adenylate cyclase-hemolysin (cyclolysin).</text>
</comment>
<dbReference type="PANTHER" id="PTHR30203:SF29">
    <property type="entry name" value="PROTEIN CYAE"/>
    <property type="match status" value="1"/>
</dbReference>
<keyword evidence="2" id="KW-0354">Hemolysis</keyword>
<dbReference type="PIRSF" id="PIRSF001892">
    <property type="entry name" value="CyaE"/>
    <property type="match status" value="1"/>
</dbReference>
<sequence length="479" mass="50790">MRRHASLIVSIALLMMTAHGMAQQLDVFGTRAQVSTTPGAAMIGETGCRLPPDGQPIELAEAILQALCASPQARGAWADARAQAAALGIADAAYLPRLSATAGIERDTLSSTYDGSAFGESAIRHSQNASSRYGSLSLNWVVFDFGKRAAARRQAGALLAAANATQSEVLESVMLDTALAFYALADALALLEAAHRTEDIARLSLEAARARHDAGVGTLGDELRARTSYQRSRLDRVSAQGDAQVADGTLAVAMGLDANTPVRIAPASSDEDTDRETLAGVGELIEEAKRRHPRLIAARAQVEAALAGADAARTQGQPMIALIGSLSQNNPSYQQQPQGLLSPRLSTSRGSTLGVQVTIPLFEGFASGYRVAQADAQANARLAALHDAELQVSLEVWKRYHEVETNAANLENARNLVDSAGRALTVAQGRYQEGVGTFSELLDTQVALADARKQRVQVESRWRTARLRLAASLGRLGRP</sequence>
<keyword evidence="2" id="KW-0204">Cytolysis</keyword>
<keyword evidence="3" id="KW-0732">Signal</keyword>
<dbReference type="InterPro" id="IPR003423">
    <property type="entry name" value="OMP_efflux"/>
</dbReference>
<reference evidence="5" key="1">
    <citation type="submission" date="2017-09" db="EMBL/GenBank/DDBJ databases">
        <title>FDA dAtabase for Regulatory Grade micrObial Sequences (FDA-ARGOS): Supporting development and validation of Infectious Disease Dx tests.</title>
        <authorList>
            <person name="Minogue T."/>
            <person name="Wolcott M."/>
            <person name="Wasieloski L."/>
            <person name="Aguilar W."/>
            <person name="Moore D."/>
            <person name="Tallon L."/>
            <person name="Sadzewicz L."/>
            <person name="Ott S."/>
            <person name="Zhao X."/>
            <person name="Nagaraj S."/>
            <person name="Vavikolanu K."/>
            <person name="Aluvathingal J."/>
            <person name="Nadendla S."/>
            <person name="Sichtig H."/>
        </authorList>
    </citation>
    <scope>NUCLEOTIDE SEQUENCE [LARGE SCALE GENOMIC DNA]</scope>
    <source>
        <strain evidence="5">FDAARGOS_390</strain>
    </source>
</reference>
<dbReference type="EMBL" id="PDDY01000004">
    <property type="protein sequence ID" value="PEH38340.1"/>
    <property type="molecule type" value="Genomic_DNA"/>
</dbReference>
<keyword evidence="2" id="KW-0998">Cell outer membrane</keyword>
<dbReference type="GO" id="GO:0009279">
    <property type="term" value="C:cell outer membrane"/>
    <property type="evidence" value="ECO:0007669"/>
    <property type="project" value="UniProtKB-SubCell"/>
</dbReference>
<feature type="signal peptide" evidence="3">
    <location>
        <begin position="1"/>
        <end position="22"/>
    </location>
</feature>
<gene>
    <name evidence="4" type="ORF">CRM94_28485</name>
</gene>
<evidence type="ECO:0000256" key="2">
    <source>
        <dbReference type="PIRNR" id="PIRNR001892"/>
    </source>
</evidence>
<evidence type="ECO:0000313" key="5">
    <source>
        <dbReference type="Proteomes" id="UP000220629"/>
    </source>
</evidence>